<organism evidence="4 5">
    <name type="scientific">Streptococcus urinalis 2285-97</name>
    <dbReference type="NCBI Taxonomy" id="764291"/>
    <lineage>
        <taxon>Bacteria</taxon>
        <taxon>Bacillati</taxon>
        <taxon>Bacillota</taxon>
        <taxon>Bacilli</taxon>
        <taxon>Lactobacillales</taxon>
        <taxon>Streptococcaceae</taxon>
        <taxon>Streptococcus</taxon>
    </lineage>
</organism>
<evidence type="ECO:0000256" key="1">
    <source>
        <dbReference type="ARBA" id="ARBA00022605"/>
    </source>
</evidence>
<evidence type="ECO:0000256" key="2">
    <source>
        <dbReference type="ARBA" id="ARBA00022679"/>
    </source>
</evidence>
<keyword evidence="3" id="KW-0012">Acyltransferase</keyword>
<dbReference type="SUPFAM" id="SSF52317">
    <property type="entry name" value="Class I glutamine amidotransferase-like"/>
    <property type="match status" value="1"/>
</dbReference>
<dbReference type="PANTHER" id="PTHR20919:SF0">
    <property type="entry name" value="HOMOSERINE O-SUCCINYLTRANSFERASE"/>
    <property type="match status" value="1"/>
</dbReference>
<keyword evidence="1" id="KW-0028">Amino-acid biosynthesis</keyword>
<evidence type="ECO:0000313" key="5">
    <source>
        <dbReference type="Proteomes" id="UP000005388"/>
    </source>
</evidence>
<name>G5KH24_9STRE</name>
<keyword evidence="5" id="KW-1185">Reference proteome</keyword>
<dbReference type="GO" id="GO:0008899">
    <property type="term" value="F:homoserine O-succinyltransferase activity"/>
    <property type="evidence" value="ECO:0007669"/>
    <property type="project" value="TreeGrafter"/>
</dbReference>
<evidence type="ECO:0000313" key="4">
    <source>
        <dbReference type="EMBL" id="EHJ57752.1"/>
    </source>
</evidence>
<proteinExistence type="predicted"/>
<reference evidence="4 5" key="1">
    <citation type="journal article" date="2014" name="Int. J. Syst. Evol. Microbiol.">
        <title>Phylogenomics and the dynamic genome evolution of the genus Streptococcus.</title>
        <authorList>
            <consortium name="The Broad Institute Genome Sequencing Platform"/>
            <person name="Richards V.P."/>
            <person name="Palmer S.R."/>
            <person name="Pavinski Bitar P.D."/>
            <person name="Qin X."/>
            <person name="Weinstock G.M."/>
            <person name="Highlander S.K."/>
            <person name="Town C.D."/>
            <person name="Burne R.A."/>
            <person name="Stanhope M.J."/>
        </authorList>
    </citation>
    <scope>NUCLEOTIDE SEQUENCE [LARGE SCALE GENOMIC DNA]</scope>
    <source>
        <strain evidence="4 5">2285-97</strain>
    </source>
</reference>
<dbReference type="AlphaFoldDB" id="G5KH24"/>
<dbReference type="InterPro" id="IPR033752">
    <property type="entry name" value="MetA_family"/>
</dbReference>
<dbReference type="PANTHER" id="PTHR20919">
    <property type="entry name" value="HOMOSERINE O-SUCCINYLTRANSFERASE"/>
    <property type="match status" value="1"/>
</dbReference>
<keyword evidence="2" id="KW-0808">Transferase</keyword>
<dbReference type="STRING" id="764291.STRUR_1418"/>
<dbReference type="InterPro" id="IPR029062">
    <property type="entry name" value="Class_I_gatase-like"/>
</dbReference>
<evidence type="ECO:0000256" key="3">
    <source>
        <dbReference type="ARBA" id="ARBA00023315"/>
    </source>
</evidence>
<protein>
    <submittedName>
        <fullName evidence="4">Homoserine O-succinyltransferase domain protein</fullName>
    </submittedName>
</protein>
<dbReference type="Proteomes" id="UP000005388">
    <property type="component" value="Unassembled WGS sequence"/>
</dbReference>
<accession>G5KH24</accession>
<dbReference type="Gene3D" id="3.40.50.880">
    <property type="match status" value="1"/>
</dbReference>
<sequence length="134" mass="15760">MPILEELSRENIFAISQTRAESQDIRPLNILILNLMPTKEDTELQLLRLLSNTPLQINVTFLYLESHQQKNTSLHHLESFYSSFSEVKLHYYDGFIVTGAPIEQLNFEEVDYWDELVEVFEWSKSHVFSTLHIC</sequence>
<dbReference type="eggNOG" id="COG1897">
    <property type="taxonomic scope" value="Bacteria"/>
</dbReference>
<comment type="caution">
    <text evidence="4">The sequence shown here is derived from an EMBL/GenBank/DDBJ whole genome shotgun (WGS) entry which is preliminary data.</text>
</comment>
<dbReference type="EMBL" id="AEUZ02000001">
    <property type="protein sequence ID" value="EHJ57752.1"/>
    <property type="molecule type" value="Genomic_DNA"/>
</dbReference>
<dbReference type="Pfam" id="PF04204">
    <property type="entry name" value="HTS"/>
    <property type="match status" value="1"/>
</dbReference>
<dbReference type="GO" id="GO:0008652">
    <property type="term" value="P:amino acid biosynthetic process"/>
    <property type="evidence" value="ECO:0007669"/>
    <property type="project" value="UniProtKB-KW"/>
</dbReference>
<gene>
    <name evidence="4" type="ORF">STRUR_1418</name>
</gene>